<keyword evidence="5" id="KW-0176">Collagen</keyword>
<keyword evidence="3" id="KW-0272">Extracellular matrix</keyword>
<dbReference type="STRING" id="137246.A0A401SEY4"/>
<dbReference type="InterPro" id="IPR050392">
    <property type="entry name" value="Collagen/C1q_domain"/>
</dbReference>
<organism evidence="10 11">
    <name type="scientific">Chiloscyllium punctatum</name>
    <name type="common">Brownbanded bambooshark</name>
    <name type="synonym">Hemiscyllium punctatum</name>
    <dbReference type="NCBI Taxonomy" id="137246"/>
    <lineage>
        <taxon>Eukaryota</taxon>
        <taxon>Metazoa</taxon>
        <taxon>Chordata</taxon>
        <taxon>Craniata</taxon>
        <taxon>Vertebrata</taxon>
        <taxon>Chondrichthyes</taxon>
        <taxon>Elasmobranchii</taxon>
        <taxon>Galeomorphii</taxon>
        <taxon>Galeoidea</taxon>
        <taxon>Orectolobiformes</taxon>
        <taxon>Hemiscylliidae</taxon>
        <taxon>Chiloscyllium</taxon>
    </lineage>
</organism>
<feature type="compositionally biased region" description="Basic and acidic residues" evidence="7">
    <location>
        <begin position="208"/>
        <end position="231"/>
    </location>
</feature>
<dbReference type="Gene3D" id="2.60.120.40">
    <property type="match status" value="1"/>
</dbReference>
<keyword evidence="4 8" id="KW-0732">Signal</keyword>
<feature type="region of interest" description="Disordered" evidence="7">
    <location>
        <begin position="126"/>
        <end position="347"/>
    </location>
</feature>
<dbReference type="InterPro" id="IPR001073">
    <property type="entry name" value="C1q_dom"/>
</dbReference>
<dbReference type="AlphaFoldDB" id="A0A401SEY4"/>
<comment type="subcellular location">
    <subcellularLocation>
        <location evidence="1">Secreted</location>
        <location evidence="1">Extracellular space</location>
        <location evidence="1">Extracellular matrix</location>
    </subcellularLocation>
</comment>
<dbReference type="EMBL" id="BEZZ01000226">
    <property type="protein sequence ID" value="GCC28948.1"/>
    <property type="molecule type" value="Genomic_DNA"/>
</dbReference>
<proteinExistence type="predicted"/>
<dbReference type="SMART" id="SM00110">
    <property type="entry name" value="C1Q"/>
    <property type="match status" value="1"/>
</dbReference>
<evidence type="ECO:0000256" key="1">
    <source>
        <dbReference type="ARBA" id="ARBA00004498"/>
    </source>
</evidence>
<feature type="compositionally biased region" description="Basic and acidic residues" evidence="7">
    <location>
        <begin position="166"/>
        <end position="175"/>
    </location>
</feature>
<dbReference type="Pfam" id="PF00386">
    <property type="entry name" value="C1q"/>
    <property type="match status" value="1"/>
</dbReference>
<dbReference type="GO" id="GO:0005581">
    <property type="term" value="C:collagen trimer"/>
    <property type="evidence" value="ECO:0007669"/>
    <property type="project" value="UniProtKB-KW"/>
</dbReference>
<dbReference type="GO" id="GO:0005576">
    <property type="term" value="C:extracellular region"/>
    <property type="evidence" value="ECO:0007669"/>
    <property type="project" value="UniProtKB-SubCell"/>
</dbReference>
<evidence type="ECO:0000313" key="10">
    <source>
        <dbReference type="EMBL" id="GCC28948.1"/>
    </source>
</evidence>
<feature type="compositionally biased region" description="Basic and acidic residues" evidence="7">
    <location>
        <begin position="294"/>
        <end position="310"/>
    </location>
</feature>
<dbReference type="InterPro" id="IPR008160">
    <property type="entry name" value="Collagen"/>
</dbReference>
<evidence type="ECO:0000256" key="7">
    <source>
        <dbReference type="SAM" id="MobiDB-lite"/>
    </source>
</evidence>
<gene>
    <name evidence="10" type="ORF">chiPu_0007382</name>
</gene>
<protein>
    <recommendedName>
        <fullName evidence="9">C1q domain-containing protein</fullName>
    </recommendedName>
</protein>
<keyword evidence="2" id="KW-0964">Secreted</keyword>
<evidence type="ECO:0000256" key="8">
    <source>
        <dbReference type="SAM" id="SignalP"/>
    </source>
</evidence>
<dbReference type="OMA" id="EENHYDI"/>
<evidence type="ECO:0000313" key="11">
    <source>
        <dbReference type="Proteomes" id="UP000287033"/>
    </source>
</evidence>
<feature type="chain" id="PRO_5019082112" description="C1q domain-containing protein" evidence="8">
    <location>
        <begin position="38"/>
        <end position="484"/>
    </location>
</feature>
<dbReference type="InterPro" id="IPR008983">
    <property type="entry name" value="Tumour_necrosis_fac-like_dom"/>
</dbReference>
<evidence type="ECO:0000259" key="9">
    <source>
        <dbReference type="PROSITE" id="PS50871"/>
    </source>
</evidence>
<evidence type="ECO:0000256" key="4">
    <source>
        <dbReference type="ARBA" id="ARBA00022729"/>
    </source>
</evidence>
<feature type="domain" description="C1q" evidence="9">
    <location>
        <begin position="350"/>
        <end position="484"/>
    </location>
</feature>
<dbReference type="Pfam" id="PF01391">
    <property type="entry name" value="Collagen"/>
    <property type="match status" value="2"/>
</dbReference>
<reference evidence="10 11" key="1">
    <citation type="journal article" date="2018" name="Nat. Ecol. Evol.">
        <title>Shark genomes provide insights into elasmobranch evolution and the origin of vertebrates.</title>
        <authorList>
            <person name="Hara Y"/>
            <person name="Yamaguchi K"/>
            <person name="Onimaru K"/>
            <person name="Kadota M"/>
            <person name="Koyanagi M"/>
            <person name="Keeley SD"/>
            <person name="Tatsumi K"/>
            <person name="Tanaka K"/>
            <person name="Motone F"/>
            <person name="Kageyama Y"/>
            <person name="Nozu R"/>
            <person name="Adachi N"/>
            <person name="Nishimura O"/>
            <person name="Nakagawa R"/>
            <person name="Tanegashima C"/>
            <person name="Kiyatake I"/>
            <person name="Matsumoto R"/>
            <person name="Murakumo K"/>
            <person name="Nishida K"/>
            <person name="Terakita A"/>
            <person name="Kuratani S"/>
            <person name="Sato K"/>
            <person name="Hyodo S Kuraku.S."/>
        </authorList>
    </citation>
    <scope>NUCLEOTIDE SEQUENCE [LARGE SCALE GENOMIC DNA]</scope>
</reference>
<evidence type="ECO:0000256" key="6">
    <source>
        <dbReference type="ARBA" id="ARBA00023180"/>
    </source>
</evidence>
<feature type="signal peptide" evidence="8">
    <location>
        <begin position="1"/>
        <end position="37"/>
    </location>
</feature>
<keyword evidence="11" id="KW-1185">Reference proteome</keyword>
<dbReference type="PRINTS" id="PR00007">
    <property type="entry name" value="COMPLEMNTC1Q"/>
</dbReference>
<dbReference type="PANTHER" id="PTHR15427">
    <property type="entry name" value="EMILIN ELASTIN MICROFIBRIL INTERFACE-LOCATED PROTEIN ELASTIN MICROFIBRIL INTERFACER"/>
    <property type="match status" value="1"/>
</dbReference>
<dbReference type="FunFam" id="2.60.120.40:FF:000001">
    <property type="entry name" value="Complement C1q B chain"/>
    <property type="match status" value="1"/>
</dbReference>
<evidence type="ECO:0000256" key="5">
    <source>
        <dbReference type="ARBA" id="ARBA00023119"/>
    </source>
</evidence>
<feature type="compositionally biased region" description="Basic and acidic residues" evidence="7">
    <location>
        <begin position="187"/>
        <end position="199"/>
    </location>
</feature>
<evidence type="ECO:0000256" key="2">
    <source>
        <dbReference type="ARBA" id="ARBA00022525"/>
    </source>
</evidence>
<dbReference type="PANTHER" id="PTHR15427:SF51">
    <property type="entry name" value="OTOLIN 1"/>
    <property type="match status" value="1"/>
</dbReference>
<accession>A0A401SEY4</accession>
<dbReference type="OrthoDB" id="9948489at2759"/>
<dbReference type="Proteomes" id="UP000287033">
    <property type="component" value="Unassembled WGS sequence"/>
</dbReference>
<keyword evidence="6" id="KW-0325">Glycoprotein</keyword>
<name>A0A401SEY4_CHIPU</name>
<sequence length="484" mass="50876">MFGINGEGNIPTAARMFNLPWHTKLLLLFLFIAQIVAKSTPPPKAEFKKDEVFTRALFPTSTVPAEELGTDNSGLSSESSTLKSTSLRLFDTFPTVPPFEDNGNFTIDSDEFLFNCCDCCPPVPGQKGEQGEPGKAGPPGEKGDQGIAGLPGSPGQAGIKGAVGEKGSKGDRGLDGFDGLPGFIGKPGEKGEQGAKGDKGNIGFPGFKGDKGDKGGPCENGTKGEKGEQGDVGKMGLTGEKGEKGERGEIGEKGECGDVGEKGDRGDSGAEGDKGDKGEKGDPGNDGINGSDGLRGEKGNDGQKGDKGDHGPQGPKGSLGPKGKDGRKGARGRKGIRGLRGLPGNKGEDIKIMPSAFSVGLSPSKSFPPVGTPIKFEKVFYNEQNVYNPETGKFHCSIGGVYVFSYHLTVRSRPIRVSLVKNGTRTLKSRDAIFGQDIDQASGLVILKLKPNDQIWLMITRDWNGIFASNDDDSTFTGFLLYPE</sequence>
<dbReference type="SUPFAM" id="SSF49842">
    <property type="entry name" value="TNF-like"/>
    <property type="match status" value="1"/>
</dbReference>
<comment type="caution">
    <text evidence="10">The sequence shown here is derived from an EMBL/GenBank/DDBJ whole genome shotgun (WGS) entry which is preliminary data.</text>
</comment>
<feature type="compositionally biased region" description="Basic and acidic residues" evidence="7">
    <location>
        <begin position="240"/>
        <end position="283"/>
    </location>
</feature>
<evidence type="ECO:0000256" key="3">
    <source>
        <dbReference type="ARBA" id="ARBA00022530"/>
    </source>
</evidence>
<dbReference type="PROSITE" id="PS50871">
    <property type="entry name" value="C1Q"/>
    <property type="match status" value="1"/>
</dbReference>